<evidence type="ECO:0000256" key="1">
    <source>
        <dbReference type="ARBA" id="ARBA00004123"/>
    </source>
</evidence>
<feature type="region of interest" description="Disordered" evidence="10">
    <location>
        <begin position="431"/>
        <end position="450"/>
    </location>
</feature>
<organism evidence="12 13">
    <name type="scientific">Pelagomonas calceolata</name>
    <dbReference type="NCBI Taxonomy" id="35677"/>
    <lineage>
        <taxon>Eukaryota</taxon>
        <taxon>Sar</taxon>
        <taxon>Stramenopiles</taxon>
        <taxon>Ochrophyta</taxon>
        <taxon>Pelagophyceae</taxon>
        <taxon>Pelagomonadales</taxon>
        <taxon>Pelagomonadaceae</taxon>
        <taxon>Pelagomonas</taxon>
    </lineage>
</organism>
<protein>
    <recommendedName>
        <fullName evidence="3">histone deacetylase</fullName>
        <ecNumber evidence="3">3.5.1.98</ecNumber>
    </recommendedName>
</protein>
<dbReference type="InterPro" id="IPR023801">
    <property type="entry name" value="His_deacetylse_dom"/>
</dbReference>
<evidence type="ECO:0000256" key="8">
    <source>
        <dbReference type="ARBA" id="ARBA00023163"/>
    </source>
</evidence>
<evidence type="ECO:0000256" key="7">
    <source>
        <dbReference type="ARBA" id="ARBA00023015"/>
    </source>
</evidence>
<keyword evidence="9" id="KW-0539">Nucleus</keyword>
<dbReference type="PANTHER" id="PTHR10625">
    <property type="entry name" value="HISTONE DEACETYLASE HDAC1-RELATED"/>
    <property type="match status" value="1"/>
</dbReference>
<feature type="domain" description="Histone deacetylase" evidence="11">
    <location>
        <begin position="342"/>
        <end position="642"/>
    </location>
</feature>
<feature type="compositionally biased region" description="Basic residues" evidence="10">
    <location>
        <begin position="678"/>
        <end position="689"/>
    </location>
</feature>
<dbReference type="InterPro" id="IPR037138">
    <property type="entry name" value="His_deacetylse_dom_sf"/>
</dbReference>
<evidence type="ECO:0000256" key="3">
    <source>
        <dbReference type="ARBA" id="ARBA00012111"/>
    </source>
</evidence>
<dbReference type="Pfam" id="PF00850">
    <property type="entry name" value="Hist_deacetyl"/>
    <property type="match status" value="1"/>
</dbReference>
<evidence type="ECO:0000313" key="13">
    <source>
        <dbReference type="Proteomes" id="UP000789595"/>
    </source>
</evidence>
<comment type="caution">
    <text evidence="12">The sequence shown here is derived from an EMBL/GenBank/DDBJ whole genome shotgun (WGS) entry which is preliminary data.</text>
</comment>
<keyword evidence="5" id="KW-0378">Hydrolase</keyword>
<evidence type="ECO:0000259" key="11">
    <source>
        <dbReference type="Pfam" id="PF00850"/>
    </source>
</evidence>
<feature type="compositionally biased region" description="Low complexity" evidence="10">
    <location>
        <begin position="33"/>
        <end position="57"/>
    </location>
</feature>
<evidence type="ECO:0000256" key="9">
    <source>
        <dbReference type="ARBA" id="ARBA00023242"/>
    </source>
</evidence>
<dbReference type="GO" id="GO:0141221">
    <property type="term" value="F:histone deacetylase activity, hydrolytic mechanism"/>
    <property type="evidence" value="ECO:0007669"/>
    <property type="project" value="UniProtKB-EC"/>
</dbReference>
<keyword evidence="8" id="KW-0804">Transcription</keyword>
<dbReference type="OrthoDB" id="424012at2759"/>
<feature type="region of interest" description="Disordered" evidence="10">
    <location>
        <begin position="651"/>
        <end position="689"/>
    </location>
</feature>
<feature type="compositionally biased region" description="Low complexity" evidence="10">
    <location>
        <begin position="186"/>
        <end position="208"/>
    </location>
</feature>
<feature type="region of interest" description="Disordered" evidence="10">
    <location>
        <begin position="1"/>
        <end position="77"/>
    </location>
</feature>
<name>A0A8J2SP09_9STRA</name>
<keyword evidence="13" id="KW-1185">Reference proteome</keyword>
<evidence type="ECO:0000256" key="2">
    <source>
        <dbReference type="ARBA" id="ARBA00007738"/>
    </source>
</evidence>
<evidence type="ECO:0000256" key="4">
    <source>
        <dbReference type="ARBA" id="ARBA00022491"/>
    </source>
</evidence>
<reference evidence="12" key="1">
    <citation type="submission" date="2021-11" db="EMBL/GenBank/DDBJ databases">
        <authorList>
            <consortium name="Genoscope - CEA"/>
            <person name="William W."/>
        </authorList>
    </citation>
    <scope>NUCLEOTIDE SEQUENCE</scope>
</reference>
<sequence length="689" mass="71901">MEQPSSSSDGPPAATAPENSATAVAPRASENSSAAPPTQSETTAAPQAATEAFDAAPLAGGDAQALPPGATVAPPRFDLHAAPDANLNLRLSPSEDGWGGALAFGGADDPLPLADVPGNPETAALRRKAALYRIPSAAELEAVVPAAAAPAAAPAAATPAAAPPAAAPAVAAPAAAPLVPHPEPAATPAAETAAPPAEATETRAAPAPSCDAMPPPAPVQKPQKTLIVTHLECANHVTPALMGTDYVAGAAAPFASPEQPERVKAVWAALKQCAWTCGGTKIVDTVELATSPTLNRGLNDTLERFASPETGPFEGPPGAPKRQSPTRTASVEFLFDDLEPVVLRVHDFDYLSRVATHVEALQRAEAGVSEATETKRTLLRCVSTTLTGDTFACARSLHAALCASYTVCKAIDTVVRGEYRNAFCVVRPPGHHAGQSGSTRKDQKAPDEDEPGLVGQGFCLINHVAVGARHALARHGSTIKKVVVIDWDLHHGNGTEQILSDPDGPLAREGLRDRVLFCSIHGAGPDDAPLYPGTRREPSTTPALNVPLKRGSGPAEFLRGFQQILDAAEAFNPDLILISAGFDAHKDDMFRFLRLNDQCYRDMTKRVMDLAYRVCGGRIVSLLEGGYTISTLVRCSVVHARALATYGQPGAVAGVTPASRQPPPRRPAPPREEEPSRKRARRAPKKMDV</sequence>
<keyword evidence="7" id="KW-0805">Transcription regulation</keyword>
<dbReference type="SUPFAM" id="SSF52768">
    <property type="entry name" value="Arginase/deacetylase"/>
    <property type="match status" value="1"/>
</dbReference>
<evidence type="ECO:0000256" key="10">
    <source>
        <dbReference type="SAM" id="MobiDB-lite"/>
    </source>
</evidence>
<dbReference type="AlphaFoldDB" id="A0A8J2SP09"/>
<comment type="similarity">
    <text evidence="2">Belongs to the histone deacetylase family. HD type 2 subfamily.</text>
</comment>
<evidence type="ECO:0000256" key="5">
    <source>
        <dbReference type="ARBA" id="ARBA00022801"/>
    </source>
</evidence>
<evidence type="ECO:0000256" key="6">
    <source>
        <dbReference type="ARBA" id="ARBA00022853"/>
    </source>
</evidence>
<dbReference type="GO" id="GO:0040029">
    <property type="term" value="P:epigenetic regulation of gene expression"/>
    <property type="evidence" value="ECO:0007669"/>
    <property type="project" value="TreeGrafter"/>
</dbReference>
<dbReference type="PANTHER" id="PTHR10625:SF5">
    <property type="entry name" value="HISTONE DEACETYLASE"/>
    <property type="match status" value="1"/>
</dbReference>
<dbReference type="EMBL" id="CAKKNE010000003">
    <property type="protein sequence ID" value="CAH0371566.1"/>
    <property type="molecule type" value="Genomic_DNA"/>
</dbReference>
<keyword evidence="4" id="KW-0678">Repressor</keyword>
<dbReference type="Gene3D" id="3.40.800.20">
    <property type="entry name" value="Histone deacetylase domain"/>
    <property type="match status" value="1"/>
</dbReference>
<proteinExistence type="inferred from homology"/>
<comment type="subcellular location">
    <subcellularLocation>
        <location evidence="1">Nucleus</location>
    </subcellularLocation>
</comment>
<gene>
    <name evidence="12" type="ORF">PECAL_3P15150</name>
</gene>
<accession>A0A8J2SP09</accession>
<keyword evidence="6" id="KW-0156">Chromatin regulator</keyword>
<dbReference type="PRINTS" id="PR01270">
    <property type="entry name" value="HDASUPER"/>
</dbReference>
<feature type="region of interest" description="Disordered" evidence="10">
    <location>
        <begin position="178"/>
        <end position="220"/>
    </location>
</feature>
<evidence type="ECO:0000313" key="12">
    <source>
        <dbReference type="EMBL" id="CAH0371566.1"/>
    </source>
</evidence>
<dbReference type="EC" id="3.5.1.98" evidence="3"/>
<dbReference type="Proteomes" id="UP000789595">
    <property type="component" value="Unassembled WGS sequence"/>
</dbReference>
<dbReference type="GO" id="GO:0000118">
    <property type="term" value="C:histone deacetylase complex"/>
    <property type="evidence" value="ECO:0007669"/>
    <property type="project" value="TreeGrafter"/>
</dbReference>
<dbReference type="InterPro" id="IPR000286">
    <property type="entry name" value="HDACs"/>
</dbReference>
<feature type="region of interest" description="Disordered" evidence="10">
    <location>
        <begin position="304"/>
        <end position="326"/>
    </location>
</feature>
<dbReference type="InterPro" id="IPR023696">
    <property type="entry name" value="Ureohydrolase_dom_sf"/>
</dbReference>